<evidence type="ECO:0000256" key="7">
    <source>
        <dbReference type="ARBA" id="ARBA00022892"/>
    </source>
</evidence>
<dbReference type="AlphaFoldDB" id="A0A7S1GAC4"/>
<comment type="subunit">
    <text evidence="3">Oligomeric complex that consists of at least the alpha, beta, beta', gamma, delta, epsilon and zeta subunits.</text>
</comment>
<dbReference type="SUPFAM" id="SSF48371">
    <property type="entry name" value="ARM repeat"/>
    <property type="match status" value="1"/>
</dbReference>
<dbReference type="InterPro" id="IPR002553">
    <property type="entry name" value="Clathrin/coatomer_adapt-like_N"/>
</dbReference>
<dbReference type="InterPro" id="IPR009028">
    <property type="entry name" value="Coatomer/calthrin_app_sub_C"/>
</dbReference>
<evidence type="ECO:0000313" key="17">
    <source>
        <dbReference type="EMBL" id="CAD8916699.1"/>
    </source>
</evidence>
<dbReference type="InterPro" id="IPR037067">
    <property type="entry name" value="Coatomer_gsu_app_sf"/>
</dbReference>
<dbReference type="GO" id="GO:0005783">
    <property type="term" value="C:endoplasmic reticulum"/>
    <property type="evidence" value="ECO:0007669"/>
    <property type="project" value="TreeGrafter"/>
</dbReference>
<dbReference type="Pfam" id="PF08752">
    <property type="entry name" value="COP-gamma_platf"/>
    <property type="match status" value="1"/>
</dbReference>
<comment type="similarity">
    <text evidence="2 13">Belongs to the COPG family.</text>
</comment>
<name>A0A7S1GAC4_9STRA</name>
<evidence type="ECO:0000256" key="11">
    <source>
        <dbReference type="ARBA" id="ARBA00023329"/>
    </source>
</evidence>
<evidence type="ECO:0000259" key="16">
    <source>
        <dbReference type="Pfam" id="PF16381"/>
    </source>
</evidence>
<evidence type="ECO:0000259" key="14">
    <source>
        <dbReference type="Pfam" id="PF01602"/>
    </source>
</evidence>
<evidence type="ECO:0000256" key="6">
    <source>
        <dbReference type="ARBA" id="ARBA00022737"/>
    </source>
</evidence>
<dbReference type="GO" id="GO:0005198">
    <property type="term" value="F:structural molecule activity"/>
    <property type="evidence" value="ECO:0007669"/>
    <property type="project" value="InterPro"/>
</dbReference>
<proteinExistence type="inferred from homology"/>
<keyword evidence="4 13" id="KW-0813">Transport</keyword>
<keyword evidence="5 13" id="KW-0963">Cytoplasm</keyword>
<feature type="domain" description="Coatomer subunit gamma C-terminal" evidence="16">
    <location>
        <begin position="797"/>
        <end position="910"/>
    </location>
</feature>
<feature type="domain" description="Clathrin/coatomer adaptor adaptin-like N-terminal" evidence="14">
    <location>
        <begin position="56"/>
        <end position="562"/>
    </location>
</feature>
<dbReference type="Pfam" id="PF01602">
    <property type="entry name" value="Adaptin_N"/>
    <property type="match status" value="1"/>
</dbReference>
<dbReference type="InterPro" id="IPR011989">
    <property type="entry name" value="ARM-like"/>
</dbReference>
<evidence type="ECO:0000256" key="2">
    <source>
        <dbReference type="ARBA" id="ARBA00010720"/>
    </source>
</evidence>
<evidence type="ECO:0000256" key="3">
    <source>
        <dbReference type="ARBA" id="ARBA00011775"/>
    </source>
</evidence>
<dbReference type="PANTHER" id="PTHR10261">
    <property type="entry name" value="COATOMER SUBUNIT GAMMA"/>
    <property type="match status" value="1"/>
</dbReference>
<evidence type="ECO:0000256" key="5">
    <source>
        <dbReference type="ARBA" id="ARBA00022490"/>
    </source>
</evidence>
<evidence type="ECO:0000256" key="9">
    <source>
        <dbReference type="ARBA" id="ARBA00023034"/>
    </source>
</evidence>
<dbReference type="GO" id="GO:0009306">
    <property type="term" value="P:protein secretion"/>
    <property type="evidence" value="ECO:0007669"/>
    <property type="project" value="TreeGrafter"/>
</dbReference>
<dbReference type="FunFam" id="1.25.10.10:FF:000071">
    <property type="entry name" value="Coatomer subunit gamma"/>
    <property type="match status" value="1"/>
</dbReference>
<evidence type="ECO:0000256" key="13">
    <source>
        <dbReference type="PIRNR" id="PIRNR037093"/>
    </source>
</evidence>
<dbReference type="SUPFAM" id="SSF55711">
    <property type="entry name" value="Subdomain of clathrin and coatomer appendage domain"/>
    <property type="match status" value="1"/>
</dbReference>
<dbReference type="InterPro" id="IPR013041">
    <property type="entry name" value="Clathrin_app_Ig-like_sf"/>
</dbReference>
<evidence type="ECO:0000256" key="1">
    <source>
        <dbReference type="ARBA" id="ARBA00004255"/>
    </source>
</evidence>
<dbReference type="GO" id="GO:0000139">
    <property type="term" value="C:Golgi membrane"/>
    <property type="evidence" value="ECO:0007669"/>
    <property type="project" value="UniProtKB-SubCell"/>
</dbReference>
<evidence type="ECO:0000256" key="12">
    <source>
        <dbReference type="ARBA" id="ARBA00025536"/>
    </source>
</evidence>
<dbReference type="GO" id="GO:0006886">
    <property type="term" value="P:intracellular protein transport"/>
    <property type="evidence" value="ECO:0007669"/>
    <property type="project" value="InterPro"/>
</dbReference>
<dbReference type="GO" id="GO:0030126">
    <property type="term" value="C:COPI vesicle coat"/>
    <property type="evidence" value="ECO:0007669"/>
    <property type="project" value="InterPro"/>
</dbReference>
<keyword evidence="11 13" id="KW-0968">Cytoplasmic vesicle</keyword>
<dbReference type="PANTHER" id="PTHR10261:SF0">
    <property type="entry name" value="COATOMER SUBUNIT GAMMA-2"/>
    <property type="match status" value="1"/>
</dbReference>
<dbReference type="Gene3D" id="2.60.40.1480">
    <property type="entry name" value="Coatomer, gamma subunit, appendage domain"/>
    <property type="match status" value="1"/>
</dbReference>
<dbReference type="FunFam" id="3.30.310.10:FF:000011">
    <property type="entry name" value="Coatomer subunit gamma"/>
    <property type="match status" value="1"/>
</dbReference>
<dbReference type="PIRSF" id="PIRSF037093">
    <property type="entry name" value="Coatomer_gamma_subunit"/>
    <property type="match status" value="1"/>
</dbReference>
<dbReference type="InterPro" id="IPR016024">
    <property type="entry name" value="ARM-type_fold"/>
</dbReference>
<dbReference type="Pfam" id="PF16381">
    <property type="entry name" value="Coatomer_g_Cpla"/>
    <property type="match status" value="1"/>
</dbReference>
<keyword evidence="10 13" id="KW-0472">Membrane</keyword>
<dbReference type="Gene3D" id="3.30.310.10">
    <property type="entry name" value="TATA-Binding Protein"/>
    <property type="match status" value="1"/>
</dbReference>
<dbReference type="Gene3D" id="1.25.10.10">
    <property type="entry name" value="Leucine-rich Repeat Variant"/>
    <property type="match status" value="2"/>
</dbReference>
<keyword evidence="7 13" id="KW-0931">ER-Golgi transport</keyword>
<dbReference type="GO" id="GO:0006891">
    <property type="term" value="P:intra-Golgi vesicle-mediated transport"/>
    <property type="evidence" value="ECO:0007669"/>
    <property type="project" value="TreeGrafter"/>
</dbReference>
<comment type="subcellular location">
    <subcellularLocation>
        <location evidence="13">Cytoplasm</location>
    </subcellularLocation>
    <subcellularLocation>
        <location evidence="1 13">Golgi apparatus membrane</location>
        <topology evidence="1 13">Peripheral membrane protein</topology>
        <orientation evidence="1 13">Cytoplasmic side</orientation>
    </subcellularLocation>
    <subcellularLocation>
        <location evidence="13">Cytoplasmic vesicle</location>
        <location evidence="13">COPI-coated vesicle membrane</location>
        <topology evidence="13">Peripheral membrane protein</topology>
        <orientation evidence="13">Cytoplasmic side</orientation>
    </subcellularLocation>
</comment>
<dbReference type="InterPro" id="IPR013040">
    <property type="entry name" value="Coatomer_gsu_app_Ig-like_dom"/>
</dbReference>
<dbReference type="FunFam" id="2.60.40.1480:FF:000001">
    <property type="entry name" value="Coatomer subunit gamma"/>
    <property type="match status" value="1"/>
</dbReference>
<comment type="function">
    <text evidence="12 13">The coatomer is a cytosolic protein complex that binds to dilysine motifs and reversibly associates with Golgi non-clathrin-coated vesicles, which further mediate biosynthetic protein transport from the ER, via the Golgi up to the trans Golgi network. Coatomer complex is required for budding from Golgi membranes, and is essential for the retrograde Golgi-to-ER transport of dilysine-tagged proteins.</text>
</comment>
<gene>
    <name evidence="17" type="ORF">BSP0115_LOCUS9958</name>
</gene>
<evidence type="ECO:0000259" key="15">
    <source>
        <dbReference type="Pfam" id="PF08752"/>
    </source>
</evidence>
<dbReference type="FunFam" id="1.25.10.10:FF:000382">
    <property type="entry name" value="Coatomer subunit gamma"/>
    <property type="match status" value="1"/>
</dbReference>
<dbReference type="InterPro" id="IPR032154">
    <property type="entry name" value="Coatomer_g_Cpla"/>
</dbReference>
<dbReference type="EMBL" id="HBFS01014805">
    <property type="protein sequence ID" value="CAD8916699.1"/>
    <property type="molecule type" value="Transcribed_RNA"/>
</dbReference>
<reference evidence="17" key="1">
    <citation type="submission" date="2021-01" db="EMBL/GenBank/DDBJ databases">
        <authorList>
            <person name="Corre E."/>
            <person name="Pelletier E."/>
            <person name="Niang G."/>
            <person name="Scheremetjew M."/>
            <person name="Finn R."/>
            <person name="Kale V."/>
            <person name="Holt S."/>
            <person name="Cochrane G."/>
            <person name="Meng A."/>
            <person name="Brown T."/>
            <person name="Cohen L."/>
        </authorList>
    </citation>
    <scope>NUCLEOTIDE SEQUENCE</scope>
    <source>
        <strain evidence="17">Ms1</strain>
    </source>
</reference>
<accession>A0A7S1GAC4</accession>
<evidence type="ECO:0000256" key="4">
    <source>
        <dbReference type="ARBA" id="ARBA00022448"/>
    </source>
</evidence>
<feature type="domain" description="Coatomer gamma subunit appendage Ig-like subdomain" evidence="15">
    <location>
        <begin position="648"/>
        <end position="794"/>
    </location>
</feature>
<dbReference type="InterPro" id="IPR012295">
    <property type="entry name" value="TBP_dom_sf"/>
</dbReference>
<dbReference type="InterPro" id="IPR017106">
    <property type="entry name" value="Coatomer_gsu"/>
</dbReference>
<organism evidence="17">
    <name type="scientific">Bicosoecida sp. CB-2014</name>
    <dbReference type="NCBI Taxonomy" id="1486930"/>
    <lineage>
        <taxon>Eukaryota</taxon>
        <taxon>Sar</taxon>
        <taxon>Stramenopiles</taxon>
        <taxon>Bigyra</taxon>
        <taxon>Opalozoa</taxon>
        <taxon>Bicosoecida</taxon>
    </lineage>
</organism>
<sequence>MAEAGGAGGGSVVSSVMKEFRLMKEKFKDEDDETLFQVLEKSTVLQECRVFHDAAFVKMHPKRCCELITKLLFLLTQGENFSGPEASEVFFGVTKLFQSPDGNLRRMVYLFLKEVAEVTDAGEIIIVHSSLTKDMNQNQDTHLYRANALRVLRKIIDSTMLGQNERYIKQAIVDKHDLVASSALVAGLHLFAENPDIVRHWVSEVQSAVQAKRHMVQFHALALLRRIKQHDRLAVSKLVTQLMRGSVTSPLALCLLIRYTSSLLHEDMSATNARAAYEFLESCLKERSEMVMYEAARAICALPKVVPRDLAPAVTVLHLFLSSPKPALRFAAVKTLSKVAMTYPALVSKCNDDLESLITDSNRTIATLAITTLLKTGSESSVEKHMKQIMSFMSEIADEFRITVVRAVHELCLRYPAKHRLLFGYLADALREEGGYDFKKAILDSMMELIDKIPDAKTEGLFQLCEFIEDCEYTQLSTRVLHLLGDAGPTTSQPGSFIRFIYNRVILENAAVRSAAVTALAKFAARVEWLRPSIVALLARSLHDEDDEVRDRAALHLALLRTAGDGSPGALVSCALPLPVTALAKALHAYQLRPPAGSFSFEALPHVEVVDDAEETAAATGGAGGGDGGAAFGTASRPAGAAASTDSSYADDLYKIPAFASLGPLFRSTRPSELTETELEYVVNCVRHVFADHVVFQFNVTNTVPEQVLMNVSVAMEASEPDAWEEIAVVPATRVACNVPTPSYVCLRRNPAAGFPTTTFACELKYTACEVDPATKEALGDGFEEDYPLEDLEVGAADFVAKVQVEEFKRAWEAAGADGEVIESFQLSHKSVEAAVSAVADFLGMQFCEGTGSVASNARAHMALLSGVFVGGIKVLARMQVKMDRTMGCLLKIGVRSDDPDISRVLVDCIH</sequence>
<evidence type="ECO:0000256" key="8">
    <source>
        <dbReference type="ARBA" id="ARBA00022927"/>
    </source>
</evidence>
<keyword evidence="8 13" id="KW-0653">Protein transport</keyword>
<keyword evidence="6" id="KW-0677">Repeat</keyword>
<evidence type="ECO:0000256" key="10">
    <source>
        <dbReference type="ARBA" id="ARBA00023136"/>
    </source>
</evidence>
<dbReference type="GO" id="GO:0005793">
    <property type="term" value="C:endoplasmic reticulum-Golgi intermediate compartment"/>
    <property type="evidence" value="ECO:0007669"/>
    <property type="project" value="TreeGrafter"/>
</dbReference>
<dbReference type="GO" id="GO:0006888">
    <property type="term" value="P:endoplasmic reticulum to Golgi vesicle-mediated transport"/>
    <property type="evidence" value="ECO:0007669"/>
    <property type="project" value="TreeGrafter"/>
</dbReference>
<keyword evidence="9 13" id="KW-0333">Golgi apparatus</keyword>
<protein>
    <recommendedName>
        <fullName evidence="13">Coatomer subunit gamma</fullName>
    </recommendedName>
</protein>
<dbReference type="SUPFAM" id="SSF49348">
    <property type="entry name" value="Clathrin adaptor appendage domain"/>
    <property type="match status" value="1"/>
</dbReference>